<dbReference type="Proteomes" id="UP000191820">
    <property type="component" value="Chromosome"/>
</dbReference>
<dbReference type="InterPro" id="IPR050902">
    <property type="entry name" value="ABC_Transporter_SBP"/>
</dbReference>
<dbReference type="CDD" id="cd01144">
    <property type="entry name" value="BtuF"/>
    <property type="match status" value="1"/>
</dbReference>
<reference evidence="4 5" key="1">
    <citation type="submission" date="2017-03" db="EMBL/GenBank/DDBJ databases">
        <title>Genome sequencing of Shewanella japonica KCTC 22435.</title>
        <authorList>
            <person name="Kim K.M."/>
        </authorList>
    </citation>
    <scope>NUCLEOTIDE SEQUENCE [LARGE SCALE GENOMIC DNA]</scope>
    <source>
        <strain evidence="4 5">KCTC 22435</strain>
    </source>
</reference>
<dbReference type="Gene3D" id="3.40.50.1980">
    <property type="entry name" value="Nitrogenase molybdenum iron protein domain"/>
    <property type="match status" value="2"/>
</dbReference>
<evidence type="ECO:0000313" key="5">
    <source>
        <dbReference type="Proteomes" id="UP000191820"/>
    </source>
</evidence>
<organism evidence="4 5">
    <name type="scientific">Shewanella japonica</name>
    <dbReference type="NCBI Taxonomy" id="93973"/>
    <lineage>
        <taxon>Bacteria</taxon>
        <taxon>Pseudomonadati</taxon>
        <taxon>Pseudomonadota</taxon>
        <taxon>Gammaproteobacteria</taxon>
        <taxon>Alteromonadales</taxon>
        <taxon>Shewanellaceae</taxon>
        <taxon>Shewanella</taxon>
    </lineage>
</organism>
<dbReference type="SUPFAM" id="SSF53807">
    <property type="entry name" value="Helical backbone' metal receptor"/>
    <property type="match status" value="1"/>
</dbReference>
<evidence type="ECO:0000256" key="1">
    <source>
        <dbReference type="ARBA" id="ARBA00022729"/>
    </source>
</evidence>
<feature type="chain" id="PRO_5047473259" evidence="2">
    <location>
        <begin position="30"/>
        <end position="304"/>
    </location>
</feature>
<dbReference type="EMBL" id="CP020472">
    <property type="protein sequence ID" value="ARD23490.1"/>
    <property type="molecule type" value="Genomic_DNA"/>
</dbReference>
<feature type="domain" description="Fe/B12 periplasmic-binding" evidence="3">
    <location>
        <begin position="55"/>
        <end position="302"/>
    </location>
</feature>
<accession>A0ABM6JQ59</accession>
<evidence type="ECO:0000256" key="2">
    <source>
        <dbReference type="SAM" id="SignalP"/>
    </source>
</evidence>
<dbReference type="InterPro" id="IPR002491">
    <property type="entry name" value="ABC_transptr_periplasmic_BD"/>
</dbReference>
<dbReference type="PANTHER" id="PTHR30535:SF34">
    <property type="entry name" value="MOLYBDATE-BINDING PROTEIN MOLA"/>
    <property type="match status" value="1"/>
</dbReference>
<dbReference type="InterPro" id="IPR054828">
    <property type="entry name" value="Vit_B12_bind_prot"/>
</dbReference>
<dbReference type="Pfam" id="PF01497">
    <property type="entry name" value="Peripla_BP_2"/>
    <property type="match status" value="1"/>
</dbReference>
<gene>
    <name evidence="4" type="ORF">SJ2017_3225</name>
</gene>
<dbReference type="RefSeq" id="WP_231919057.1">
    <property type="nucleotide sequence ID" value="NZ_CP020472.1"/>
</dbReference>
<proteinExistence type="predicted"/>
<evidence type="ECO:0000259" key="3">
    <source>
        <dbReference type="PROSITE" id="PS50983"/>
    </source>
</evidence>
<keyword evidence="1 2" id="KW-0732">Signal</keyword>
<dbReference type="NCBIfam" id="NF038402">
    <property type="entry name" value="TroA_like"/>
    <property type="match status" value="1"/>
</dbReference>
<protein>
    <submittedName>
        <fullName evidence="4">Vitamin B12 transport system substrate-binding protein</fullName>
    </submittedName>
</protein>
<feature type="signal peptide" evidence="2">
    <location>
        <begin position="1"/>
        <end position="29"/>
    </location>
</feature>
<evidence type="ECO:0000313" key="4">
    <source>
        <dbReference type="EMBL" id="ARD23490.1"/>
    </source>
</evidence>
<name>A0ABM6JQ59_9GAMM</name>
<dbReference type="PROSITE" id="PS50983">
    <property type="entry name" value="FE_B12_PBP"/>
    <property type="match status" value="1"/>
</dbReference>
<sequence>MLFLTKLSRIWAITALVLMTSVTLNTANAAQETHLLGKATSKVIDTAIPQKTAKRVIALSPHAVEMLFAIGAGETIVATTDHADFPEEAKAIPSIGGYYGIQMERVIELNPDLIVVWQSGNKLDDINQLTQLGFNVFNSDPKSLDDVAKELLQLGELTGHQEKAQQAADEYRLQLSKIKKSNAQKPAIKVFYQLWSTPLMTVSKGSWIEHIISACHGENVFLDAASEYPQISVENVLLTDAEVILQSQDEGNIIGVDWSKWPELPAVKNNHIYQLNADLLHRASPRAILGVQALCAALDNARVN</sequence>
<keyword evidence="5" id="KW-1185">Reference proteome</keyword>
<dbReference type="PANTHER" id="PTHR30535">
    <property type="entry name" value="VITAMIN B12-BINDING PROTEIN"/>
    <property type="match status" value="1"/>
</dbReference>